<evidence type="ECO:0000256" key="13">
    <source>
        <dbReference type="ARBA" id="ARBA00023026"/>
    </source>
</evidence>
<name>A0ABT7EA29_9FIRM</name>
<evidence type="ECO:0000259" key="18">
    <source>
        <dbReference type="PROSITE" id="PS51346"/>
    </source>
</evidence>
<evidence type="ECO:0000256" key="14">
    <source>
        <dbReference type="ARBA" id="ARBA00031285"/>
    </source>
</evidence>
<dbReference type="InterPro" id="IPR036392">
    <property type="entry name" value="PLAT/LH2_dom_sf"/>
</dbReference>
<evidence type="ECO:0000313" key="20">
    <source>
        <dbReference type="Proteomes" id="UP001301012"/>
    </source>
</evidence>
<evidence type="ECO:0000256" key="1">
    <source>
        <dbReference type="ARBA" id="ARBA00001913"/>
    </source>
</evidence>
<dbReference type="InterPro" id="IPR001024">
    <property type="entry name" value="PLAT/LH2_dom"/>
</dbReference>
<keyword evidence="5" id="KW-0800">Toxin</keyword>
<keyword evidence="4" id="KW-0964">Secreted</keyword>
<feature type="chain" id="PRO_5045761804" description="Phospholipase C" evidence="16">
    <location>
        <begin position="24"/>
        <end position="401"/>
    </location>
</feature>
<organism evidence="19 20">
    <name type="scientific">Romboutsia sedimentorum</name>
    <dbReference type="NCBI Taxonomy" id="1368474"/>
    <lineage>
        <taxon>Bacteria</taxon>
        <taxon>Bacillati</taxon>
        <taxon>Bacillota</taxon>
        <taxon>Clostridia</taxon>
        <taxon>Peptostreptococcales</taxon>
        <taxon>Peptostreptococcaceae</taxon>
        <taxon>Romboutsia</taxon>
    </lineage>
</organism>
<dbReference type="EC" id="3.1.4.3" evidence="2"/>
<evidence type="ECO:0000256" key="2">
    <source>
        <dbReference type="ARBA" id="ARBA00012018"/>
    </source>
</evidence>
<keyword evidence="12" id="KW-0204">Cytolysis</keyword>
<reference evidence="19 20" key="1">
    <citation type="submission" date="2023-05" db="EMBL/GenBank/DDBJ databases">
        <title>Rombocin, a short stable natural nisin variant, displays selective antimicrobial activity against Listeria monocytogenes and employs dual mode of action to kill target bacterial strains.</title>
        <authorList>
            <person name="Wambui J."/>
            <person name="Stephan R."/>
            <person name="Kuipers O.P."/>
        </authorList>
    </citation>
    <scope>NUCLEOTIDE SEQUENCE [LARGE SCALE GENOMIC DNA]</scope>
    <source>
        <strain evidence="19 20">RC002</strain>
    </source>
</reference>
<comment type="cofactor">
    <cofactor evidence="1">
        <name>Ca(2+)</name>
        <dbReference type="ChEBI" id="CHEBI:29108"/>
    </cofactor>
</comment>
<dbReference type="InterPro" id="IPR029002">
    <property type="entry name" value="PLPC/GPLD1"/>
</dbReference>
<dbReference type="PROSITE" id="PS51346">
    <property type="entry name" value="PROKAR_ZN_DEPEND_PLPC_2"/>
    <property type="match status" value="1"/>
</dbReference>
<comment type="caution">
    <text evidence="19">The sequence shown here is derived from an EMBL/GenBank/DDBJ whole genome shotgun (WGS) entry which is preliminary data.</text>
</comment>
<keyword evidence="13" id="KW-0843">Virulence</keyword>
<keyword evidence="10" id="KW-0862">Zinc</keyword>
<dbReference type="Gene3D" id="2.60.60.20">
    <property type="entry name" value="PLAT/LH2 domain"/>
    <property type="match status" value="1"/>
</dbReference>
<dbReference type="PRINTS" id="PR00479">
    <property type="entry name" value="PRPHPHLPASEC"/>
</dbReference>
<evidence type="ECO:0000256" key="15">
    <source>
        <dbReference type="ARBA" id="ARBA00047492"/>
    </source>
</evidence>
<protein>
    <recommendedName>
        <fullName evidence="3">Phospholipase C</fullName>
        <ecNumber evidence="2">3.1.4.3</ecNumber>
    </recommendedName>
    <alternativeName>
        <fullName evidence="14">Phosphatidylcholine cholinephosphohydrolase</fullName>
    </alternativeName>
</protein>
<dbReference type="SMART" id="SM00770">
    <property type="entry name" value="Zn_dep_PLPC"/>
    <property type="match status" value="1"/>
</dbReference>
<comment type="catalytic activity">
    <reaction evidence="15">
        <text>a 1,2-diacyl-sn-glycero-3-phosphocholine + H2O = phosphocholine + a 1,2-diacyl-sn-glycerol + H(+)</text>
        <dbReference type="Rhea" id="RHEA:10604"/>
        <dbReference type="ChEBI" id="CHEBI:15377"/>
        <dbReference type="ChEBI" id="CHEBI:15378"/>
        <dbReference type="ChEBI" id="CHEBI:17815"/>
        <dbReference type="ChEBI" id="CHEBI:57643"/>
        <dbReference type="ChEBI" id="CHEBI:295975"/>
        <dbReference type="EC" id="3.1.4.3"/>
    </reaction>
</comment>
<evidence type="ECO:0000313" key="19">
    <source>
        <dbReference type="EMBL" id="MDK2562928.1"/>
    </source>
</evidence>
<dbReference type="Proteomes" id="UP001301012">
    <property type="component" value="Unassembled WGS sequence"/>
</dbReference>
<dbReference type="CDD" id="cd11009">
    <property type="entry name" value="Zn_dep_PLPC"/>
    <property type="match status" value="1"/>
</dbReference>
<dbReference type="RefSeq" id="WP_284131898.1">
    <property type="nucleotide sequence ID" value="NZ_JASKYM010000002.1"/>
</dbReference>
<evidence type="ECO:0000256" key="7">
    <source>
        <dbReference type="ARBA" id="ARBA00022729"/>
    </source>
</evidence>
<evidence type="ECO:0000256" key="11">
    <source>
        <dbReference type="ARBA" id="ARBA00022837"/>
    </source>
</evidence>
<dbReference type="PROSITE" id="PS00384">
    <property type="entry name" value="PROKAR_ZN_DEPEND_PLPC_1"/>
    <property type="match status" value="1"/>
</dbReference>
<feature type="domain" description="PLAT" evidence="17">
    <location>
        <begin position="285"/>
        <end position="401"/>
    </location>
</feature>
<keyword evidence="6" id="KW-0479">Metal-binding</keyword>
<keyword evidence="9" id="KW-0378">Hydrolase</keyword>
<feature type="signal peptide" evidence="16">
    <location>
        <begin position="1"/>
        <end position="23"/>
    </location>
</feature>
<keyword evidence="7 16" id="KW-0732">Signal</keyword>
<keyword evidence="20" id="KW-1185">Reference proteome</keyword>
<evidence type="ECO:0000259" key="17">
    <source>
        <dbReference type="PROSITE" id="PS50095"/>
    </source>
</evidence>
<feature type="domain" description="Zn-dependent PLC" evidence="18">
    <location>
        <begin position="26"/>
        <end position="278"/>
    </location>
</feature>
<evidence type="ECO:0000256" key="5">
    <source>
        <dbReference type="ARBA" id="ARBA00022656"/>
    </source>
</evidence>
<keyword evidence="8" id="KW-0354">Hemolysis</keyword>
<dbReference type="InterPro" id="IPR008947">
    <property type="entry name" value="PLipase_C/P1_nuclease_dom_sf"/>
</dbReference>
<sequence>MGCKFFKKALSTFLFGMIFVSMGCTSNAWDGKKDGTGTHALIVDQAVKIIENDLDESQPQIVRDNINTLKTYLQDLKEGSTYPDYNPNAYDLYQDHFWDPDTGNNFTIDNSWYVGPAIYDTAELQVRKFTASAKNEWSKGNYKQATFLLGQGLHYLGDLNNPYHAANVTAIDSAGHVKFETYVEERKESYALNSMDYNTLEGVYADALQNKDFNNWMTQNSTTYAKEAKKLYYSHSTMSNSWEDWEYSAKESMKNSQVCTAGFIYRFLNEVSGTVENNTDMSKINEFNVLIKTGNETYAGTDNNVYFGLETADGKQYEWLLDNAGNDFEKGQEDSYILKIKDGSSVSLNDITKFWVKKDNVAGVSDDWKLQDIKVIANAQIILDQESNKLFKGNETYFINR</sequence>
<evidence type="ECO:0000256" key="10">
    <source>
        <dbReference type="ARBA" id="ARBA00022833"/>
    </source>
</evidence>
<accession>A0ABT7EA29</accession>
<dbReference type="InterPro" id="IPR001531">
    <property type="entry name" value="Zn_PLipaseC"/>
</dbReference>
<dbReference type="PROSITE" id="PS50095">
    <property type="entry name" value="PLAT"/>
    <property type="match status" value="1"/>
</dbReference>
<evidence type="ECO:0000256" key="9">
    <source>
        <dbReference type="ARBA" id="ARBA00022801"/>
    </source>
</evidence>
<evidence type="ECO:0000256" key="12">
    <source>
        <dbReference type="ARBA" id="ARBA00022852"/>
    </source>
</evidence>
<gene>
    <name evidence="19" type="ORF">QOZ84_05170</name>
</gene>
<evidence type="ECO:0000256" key="3">
    <source>
        <dbReference type="ARBA" id="ARBA00018391"/>
    </source>
</evidence>
<dbReference type="SUPFAM" id="SSF48537">
    <property type="entry name" value="Phospholipase C/P1 nuclease"/>
    <property type="match status" value="1"/>
</dbReference>
<dbReference type="Pfam" id="PF01477">
    <property type="entry name" value="PLAT"/>
    <property type="match status" value="1"/>
</dbReference>
<evidence type="ECO:0000256" key="16">
    <source>
        <dbReference type="SAM" id="SignalP"/>
    </source>
</evidence>
<dbReference type="SUPFAM" id="SSF49723">
    <property type="entry name" value="Lipase/lipooxygenase domain (PLAT/LH2 domain)"/>
    <property type="match status" value="1"/>
</dbReference>
<dbReference type="Pfam" id="PF00882">
    <property type="entry name" value="Zn_dep_PLPC"/>
    <property type="match status" value="1"/>
</dbReference>
<evidence type="ECO:0000256" key="4">
    <source>
        <dbReference type="ARBA" id="ARBA00022525"/>
    </source>
</evidence>
<dbReference type="Gene3D" id="1.10.575.10">
    <property type="entry name" value="P1 Nuclease"/>
    <property type="match status" value="1"/>
</dbReference>
<proteinExistence type="predicted"/>
<dbReference type="EMBL" id="JASKYM010000002">
    <property type="protein sequence ID" value="MDK2562928.1"/>
    <property type="molecule type" value="Genomic_DNA"/>
</dbReference>
<evidence type="ECO:0000256" key="6">
    <source>
        <dbReference type="ARBA" id="ARBA00022723"/>
    </source>
</evidence>
<evidence type="ECO:0000256" key="8">
    <source>
        <dbReference type="ARBA" id="ARBA00022735"/>
    </source>
</evidence>
<keyword evidence="11" id="KW-0106">Calcium</keyword>
<dbReference type="PROSITE" id="PS51257">
    <property type="entry name" value="PROKAR_LIPOPROTEIN"/>
    <property type="match status" value="1"/>
</dbReference>